<evidence type="ECO:0000313" key="2">
    <source>
        <dbReference type="EMBL" id="ORY93096.1"/>
    </source>
</evidence>
<evidence type="ECO:0000256" key="1">
    <source>
        <dbReference type="SAM" id="MobiDB-lite"/>
    </source>
</evidence>
<dbReference type="EMBL" id="MCGN01000009">
    <property type="protein sequence ID" value="ORY93096.1"/>
    <property type="molecule type" value="Genomic_DNA"/>
</dbReference>
<feature type="non-terminal residue" evidence="2">
    <location>
        <position position="1"/>
    </location>
</feature>
<protein>
    <submittedName>
        <fullName evidence="2">Uncharacterized protein</fullName>
    </submittedName>
</protein>
<dbReference type="OMA" id="VIPVWLW"/>
<reference evidence="2 3" key="1">
    <citation type="submission" date="2016-07" db="EMBL/GenBank/DDBJ databases">
        <title>Pervasive Adenine N6-methylation of Active Genes in Fungi.</title>
        <authorList>
            <consortium name="DOE Joint Genome Institute"/>
            <person name="Mondo S.J."/>
            <person name="Dannebaum R.O."/>
            <person name="Kuo R.C."/>
            <person name="Labutti K."/>
            <person name="Haridas S."/>
            <person name="Kuo A."/>
            <person name="Salamov A."/>
            <person name="Ahrendt S.R."/>
            <person name="Lipzen A."/>
            <person name="Sullivan W."/>
            <person name="Andreopoulos W.B."/>
            <person name="Clum A."/>
            <person name="Lindquist E."/>
            <person name="Daum C."/>
            <person name="Ramamoorthy G.K."/>
            <person name="Gryganskyi A."/>
            <person name="Culley D."/>
            <person name="Magnuson J.K."/>
            <person name="James T.Y."/>
            <person name="O'Malley M.A."/>
            <person name="Stajich J.E."/>
            <person name="Spatafora J.W."/>
            <person name="Visel A."/>
            <person name="Grigoriev I.V."/>
        </authorList>
    </citation>
    <scope>NUCLEOTIDE SEQUENCE [LARGE SCALE GENOMIC DNA]</scope>
    <source>
        <strain evidence="2 3">NRRL 2496</strain>
    </source>
</reference>
<dbReference type="OrthoDB" id="10427543at2759"/>
<dbReference type="AlphaFoldDB" id="A0A1X2H3W9"/>
<dbReference type="STRING" id="13706.A0A1X2H3W9"/>
<feature type="compositionally biased region" description="Basic and acidic residues" evidence="1">
    <location>
        <begin position="60"/>
        <end position="86"/>
    </location>
</feature>
<name>A0A1X2H3W9_SYNRA</name>
<keyword evidence="3" id="KW-1185">Reference proteome</keyword>
<proteinExistence type="predicted"/>
<comment type="caution">
    <text evidence="2">The sequence shown here is derived from an EMBL/GenBank/DDBJ whole genome shotgun (WGS) entry which is preliminary data.</text>
</comment>
<dbReference type="InParanoid" id="A0A1X2H3W9"/>
<dbReference type="Proteomes" id="UP000242180">
    <property type="component" value="Unassembled WGS sequence"/>
</dbReference>
<sequence>LHSNVIAPEEFEFVENFKNFDVTIPTVIPVWLWGGAPTFRKHSCLRLKFLNPDMMTEEEREIRDRKEKMEKEKEDFYKRRKNGKED</sequence>
<gene>
    <name evidence="2" type="ORF">BCR43DRAFT_444771</name>
</gene>
<evidence type="ECO:0000313" key="3">
    <source>
        <dbReference type="Proteomes" id="UP000242180"/>
    </source>
</evidence>
<organism evidence="2 3">
    <name type="scientific">Syncephalastrum racemosum</name>
    <name type="common">Filamentous fungus</name>
    <dbReference type="NCBI Taxonomy" id="13706"/>
    <lineage>
        <taxon>Eukaryota</taxon>
        <taxon>Fungi</taxon>
        <taxon>Fungi incertae sedis</taxon>
        <taxon>Mucoromycota</taxon>
        <taxon>Mucoromycotina</taxon>
        <taxon>Mucoromycetes</taxon>
        <taxon>Mucorales</taxon>
        <taxon>Syncephalastraceae</taxon>
        <taxon>Syncephalastrum</taxon>
    </lineage>
</organism>
<accession>A0A1X2H3W9</accession>
<feature type="region of interest" description="Disordered" evidence="1">
    <location>
        <begin position="58"/>
        <end position="86"/>
    </location>
</feature>